<evidence type="ECO:0000256" key="5">
    <source>
        <dbReference type="ARBA" id="ARBA00022679"/>
    </source>
</evidence>
<dbReference type="RefSeq" id="WP_112205511.1">
    <property type="nucleotide sequence ID" value="NZ_CBCSBS010000002.1"/>
</dbReference>
<keyword evidence="14" id="KW-1185">Reference proteome</keyword>
<evidence type="ECO:0000256" key="6">
    <source>
        <dbReference type="ARBA" id="ARBA00022683"/>
    </source>
</evidence>
<keyword evidence="5" id="KW-0808">Transferase</keyword>
<accession>A0A2Z4JPQ4</accession>
<protein>
    <submittedName>
        <fullName evidence="9">PTS fructose transporter subunit IIA</fullName>
    </submittedName>
</protein>
<dbReference type="KEGG" id="poh:DPM16_07565"/>
<gene>
    <name evidence="12" type="ORF">DP176_00580</name>
    <name evidence="11" type="ORF">G6693_05515</name>
    <name evidence="10" type="ORF">G6731_06090</name>
    <name evidence="9" type="ORF">Pas1_08735</name>
</gene>
<dbReference type="Proteomes" id="UP000783102">
    <property type="component" value="Unassembled WGS sequence"/>
</dbReference>
<evidence type="ECO:0000313" key="9">
    <source>
        <dbReference type="EMBL" id="AWW50458.1"/>
    </source>
</evidence>
<keyword evidence="3" id="KW-0963">Cytoplasm</keyword>
<evidence type="ECO:0000256" key="3">
    <source>
        <dbReference type="ARBA" id="ARBA00022490"/>
    </source>
</evidence>
<evidence type="ECO:0000256" key="1">
    <source>
        <dbReference type="ARBA" id="ARBA00004496"/>
    </source>
</evidence>
<dbReference type="EMBL" id="JAANGI010000001">
    <property type="protein sequence ID" value="MBT8591383.1"/>
    <property type="molecule type" value="Genomic_DNA"/>
</dbReference>
<dbReference type="CDD" id="cd00006">
    <property type="entry name" value="PTS_IIA_man"/>
    <property type="match status" value="1"/>
</dbReference>
<reference evidence="10" key="4">
    <citation type="journal article" date="2021" name="Genome Biol. Evol.">
        <title>Continental-Scale Gene Flow Prevents Allopatric Divergence of Pelagic Freshwater Bacteria.</title>
        <authorList>
            <person name="Hoetzinger M."/>
            <person name="Pitt A."/>
            <person name="Huemer A."/>
            <person name="Hahn M.W."/>
        </authorList>
    </citation>
    <scope>NUCLEOTIDE SEQUENCE</scope>
    <source>
        <strain evidence="11">AP-YLGG-20-G6</strain>
        <strain evidence="10">SM1-W8</strain>
    </source>
</reference>
<comment type="subcellular location">
    <subcellularLocation>
        <location evidence="1">Cytoplasm</location>
    </subcellularLocation>
</comment>
<dbReference type="EMBL" id="QMCH01000001">
    <property type="protein sequence ID" value="RAZ43524.1"/>
    <property type="molecule type" value="Genomic_DNA"/>
</dbReference>
<evidence type="ECO:0000256" key="7">
    <source>
        <dbReference type="ARBA" id="ARBA00022777"/>
    </source>
</evidence>
<dbReference type="GO" id="GO:0016020">
    <property type="term" value="C:membrane"/>
    <property type="evidence" value="ECO:0007669"/>
    <property type="project" value="InterPro"/>
</dbReference>
<evidence type="ECO:0000313" key="13">
    <source>
        <dbReference type="Proteomes" id="UP000248592"/>
    </source>
</evidence>
<keyword evidence="2" id="KW-0813">Transport</keyword>
<reference evidence="9" key="3">
    <citation type="journal article" date="2019" name="Int. J. Syst. Evol. Microbiol.">
        <title>Polynucleobacter paneuropaeus sp. nov., characterized by six strains isolated from freshwater lakes located along a 3000 km north-south cross-section across Europe.</title>
        <authorList>
            <person name="Hoetzinger M."/>
            <person name="Schmidt J."/>
            <person name="Pitt A."/>
            <person name="Koll U."/>
            <person name="Lang E."/>
            <person name="Hahn M.W."/>
        </authorList>
    </citation>
    <scope>NUCLEOTIDE SEQUENCE</scope>
    <source>
        <strain evidence="9">MG-25-Pas1-D2</strain>
    </source>
</reference>
<dbReference type="EMBL" id="JAANEY010000001">
    <property type="protein sequence ID" value="MBT8551525.1"/>
    <property type="molecule type" value="Genomic_DNA"/>
</dbReference>
<dbReference type="Proteomes" id="UP000762271">
    <property type="component" value="Unassembled WGS sequence"/>
</dbReference>
<dbReference type="PROSITE" id="PS51096">
    <property type="entry name" value="PTS_EIIA_TYPE_4"/>
    <property type="match status" value="1"/>
</dbReference>
<dbReference type="InterPro" id="IPR051471">
    <property type="entry name" value="Bacterial_PTS_sugar_comp"/>
</dbReference>
<feature type="domain" description="PTS EIIA type-4" evidence="8">
    <location>
        <begin position="1"/>
        <end position="130"/>
    </location>
</feature>
<proteinExistence type="predicted"/>
<evidence type="ECO:0000259" key="8">
    <source>
        <dbReference type="PROSITE" id="PS51096"/>
    </source>
</evidence>
<evidence type="ECO:0000256" key="4">
    <source>
        <dbReference type="ARBA" id="ARBA00022597"/>
    </source>
</evidence>
<dbReference type="Proteomes" id="UP000251072">
    <property type="component" value="Unassembled WGS sequence"/>
</dbReference>
<dbReference type="SUPFAM" id="SSF53062">
    <property type="entry name" value="PTS system fructose IIA component-like"/>
    <property type="match status" value="1"/>
</dbReference>
<evidence type="ECO:0000313" key="14">
    <source>
        <dbReference type="Proteomes" id="UP000251072"/>
    </source>
</evidence>
<dbReference type="PANTHER" id="PTHR33799:SF1">
    <property type="entry name" value="PTS SYSTEM MANNOSE-SPECIFIC EIIAB COMPONENT-RELATED"/>
    <property type="match status" value="1"/>
</dbReference>
<dbReference type="InterPro" id="IPR036662">
    <property type="entry name" value="PTS_EIIA_man-typ_sf"/>
</dbReference>
<name>A0A2Z4JPQ4_9BURK</name>
<reference evidence="13" key="1">
    <citation type="submission" date="2018-06" db="EMBL/GenBank/DDBJ databases">
        <title>Description of a new Polynucleobacter species.</title>
        <authorList>
            <person name="Hahn M.W."/>
        </authorList>
    </citation>
    <scope>NUCLEOTIDE SEQUENCE [LARGE SCALE GENOMIC DNA]</scope>
    <source>
        <strain evidence="13">MG-25-Pas1-D2</strain>
    </source>
</reference>
<keyword evidence="7" id="KW-0418">Kinase</keyword>
<keyword evidence="6" id="KW-0598">Phosphotransferase system</keyword>
<sequence length="146" mass="15568">MAGIIIVAHTPVASAMYGFAEHIFGKSPDRVRAIDIPPHEDTKTSFERVLQAANEVDGGNGVLVLTDVMGATPANVATKLEMSGAVSGLHPRVIVLTGLNLPMLMRCISHREDDLETLALKALQGGQNGILRLGNKVTTEKTQEQT</sequence>
<dbReference type="GO" id="GO:0009401">
    <property type="term" value="P:phosphoenolpyruvate-dependent sugar phosphotransferase system"/>
    <property type="evidence" value="ECO:0007669"/>
    <property type="project" value="UniProtKB-KW"/>
</dbReference>
<reference evidence="12 14" key="2">
    <citation type="submission" date="2018-06" db="EMBL/GenBank/DDBJ databases">
        <title>Genome of strain Polynucleobacter sp. FUKU-NW-11.</title>
        <authorList>
            <person name="Hahn M.W."/>
        </authorList>
    </citation>
    <scope>NUCLEOTIDE SEQUENCE [LARGE SCALE GENOMIC DNA]</scope>
    <source>
        <strain evidence="12">FUKU-NW-11</strain>
        <strain evidence="14">FUKU-NW11</strain>
    </source>
</reference>
<dbReference type="GO" id="GO:0016301">
    <property type="term" value="F:kinase activity"/>
    <property type="evidence" value="ECO:0007669"/>
    <property type="project" value="UniProtKB-KW"/>
</dbReference>
<dbReference type="InterPro" id="IPR033887">
    <property type="entry name" value="PTS_IIA_man"/>
</dbReference>
<dbReference type="Pfam" id="PF03610">
    <property type="entry name" value="EIIA-man"/>
    <property type="match status" value="1"/>
</dbReference>
<evidence type="ECO:0000313" key="11">
    <source>
        <dbReference type="EMBL" id="MBT8591383.1"/>
    </source>
</evidence>
<organism evidence="9 13">
    <name type="scientific">Polynucleobacter paneuropaeus</name>
    <dbReference type="NCBI Taxonomy" id="2527775"/>
    <lineage>
        <taxon>Bacteria</taxon>
        <taxon>Pseudomonadati</taxon>
        <taxon>Pseudomonadota</taxon>
        <taxon>Betaproteobacteria</taxon>
        <taxon>Burkholderiales</taxon>
        <taxon>Burkholderiaceae</taxon>
        <taxon>Polynucleobacter</taxon>
    </lineage>
</organism>
<evidence type="ECO:0000256" key="2">
    <source>
        <dbReference type="ARBA" id="ARBA00022448"/>
    </source>
</evidence>
<dbReference type="PANTHER" id="PTHR33799">
    <property type="entry name" value="PTS PERMEASE-RELATED-RELATED"/>
    <property type="match status" value="1"/>
</dbReference>
<dbReference type="GO" id="GO:0005737">
    <property type="term" value="C:cytoplasm"/>
    <property type="evidence" value="ECO:0007669"/>
    <property type="project" value="UniProtKB-SubCell"/>
</dbReference>
<dbReference type="InterPro" id="IPR004701">
    <property type="entry name" value="PTS_EIIA_man-typ"/>
</dbReference>
<keyword evidence="4" id="KW-0762">Sugar transport</keyword>
<dbReference type="EMBL" id="CP030085">
    <property type="protein sequence ID" value="AWW50458.1"/>
    <property type="molecule type" value="Genomic_DNA"/>
</dbReference>
<evidence type="ECO:0000313" key="12">
    <source>
        <dbReference type="EMBL" id="RAZ43524.1"/>
    </source>
</evidence>
<dbReference type="GeneID" id="66832977"/>
<dbReference type="Gene3D" id="3.40.50.510">
    <property type="entry name" value="Phosphotransferase system, mannose-type IIA component"/>
    <property type="match status" value="1"/>
</dbReference>
<dbReference type="Proteomes" id="UP000248592">
    <property type="component" value="Chromosome"/>
</dbReference>
<evidence type="ECO:0000313" key="10">
    <source>
        <dbReference type="EMBL" id="MBT8551525.1"/>
    </source>
</evidence>
<dbReference type="AlphaFoldDB" id="A0A2Z4JPQ4"/>